<dbReference type="RefSeq" id="WP_056996497.1">
    <property type="nucleotide sequence ID" value="NZ_AYYR01000029.1"/>
</dbReference>
<accession>A0A0R2BJP0</accession>
<dbReference type="GO" id="GO:0070626">
    <property type="term" value="F:(S)-2-(5-amino-1-(5-phospho-D-ribosyl)imidazole-4-carboxamido) succinate lyase (fumarate-forming) activity"/>
    <property type="evidence" value="ECO:0007669"/>
    <property type="project" value="TreeGrafter"/>
</dbReference>
<evidence type="ECO:0000259" key="2">
    <source>
        <dbReference type="SMART" id="SM00998"/>
    </source>
</evidence>
<dbReference type="SMART" id="SM00998">
    <property type="entry name" value="ADSL_C"/>
    <property type="match status" value="1"/>
</dbReference>
<dbReference type="SUPFAM" id="SSF48557">
    <property type="entry name" value="L-aspartase-like"/>
    <property type="match status" value="1"/>
</dbReference>
<keyword evidence="1 3" id="KW-0456">Lyase</keyword>
<dbReference type="GO" id="GO:0005829">
    <property type="term" value="C:cytosol"/>
    <property type="evidence" value="ECO:0007669"/>
    <property type="project" value="TreeGrafter"/>
</dbReference>
<protein>
    <submittedName>
        <fullName evidence="3">Adenylosuccinate lyase</fullName>
    </submittedName>
</protein>
<name>A0A0R2BJP0_SECCO</name>
<organism evidence="3 4">
    <name type="scientific">Secundilactobacillus collinoides DSM 20515 = JCM 1123</name>
    <dbReference type="NCBI Taxonomy" id="1423733"/>
    <lineage>
        <taxon>Bacteria</taxon>
        <taxon>Bacillati</taxon>
        <taxon>Bacillota</taxon>
        <taxon>Bacilli</taxon>
        <taxon>Lactobacillales</taxon>
        <taxon>Lactobacillaceae</taxon>
        <taxon>Secundilactobacillus</taxon>
    </lineage>
</organism>
<dbReference type="GO" id="GO:0004018">
    <property type="term" value="F:N6-(1,2-dicarboxyethyl)AMP AMP-lyase (fumarate-forming) activity"/>
    <property type="evidence" value="ECO:0007669"/>
    <property type="project" value="InterPro"/>
</dbReference>
<evidence type="ECO:0000313" key="3">
    <source>
        <dbReference type="EMBL" id="KRM76409.1"/>
    </source>
</evidence>
<dbReference type="GO" id="GO:0044208">
    <property type="term" value="P:'de novo' AMP biosynthetic process"/>
    <property type="evidence" value="ECO:0007669"/>
    <property type="project" value="UniProtKB-UniPathway"/>
</dbReference>
<feature type="domain" description="Adenylosuccinate lyase C-terminal" evidence="2">
    <location>
        <begin position="365"/>
        <end position="444"/>
    </location>
</feature>
<dbReference type="UniPathway" id="UPA00075">
    <property type="reaction ID" value="UER00336"/>
</dbReference>
<dbReference type="PROSITE" id="PS00163">
    <property type="entry name" value="FUMARATE_LYASES"/>
    <property type="match status" value="1"/>
</dbReference>
<dbReference type="EMBL" id="AYYR01000029">
    <property type="protein sequence ID" value="KRM76409.1"/>
    <property type="molecule type" value="Genomic_DNA"/>
</dbReference>
<proteinExistence type="predicted"/>
<sequence>MTSSVIDSALFKDQYGTEAMRTVFSDETQIQKWLDAWAALAQAEATQGIVPQDAADEIKAKAVYENINMDDVREGFKKTAHPLMPQIKSFTQSLSKEAGGYVHWGATTQDITDTGLVLQLKDAQALIVSQVEDLLRDCLKQADKYKNLVMAGRTHAQHAVPITLGYKIAIWANEFGRHLERLEQAKHRYLVGELAGAAGTLASLGDKGLAVQAKYCDLLGLETPTITWHVSRDGFAEFSDILSMIAGTVAKIANEIINLQRTEIEEVEEGFTMGKIGSSTMPQKRNPMICENIVATTRLVQASAPLGTTAMVQEHERDMTFWQTDWAYLPQICINLSCAMAMLHTVLNQMIVHEDNIKRNLAMTKGMIVSERVMLDLGRYLGRQVAHEVIYENCMKAFEEDKPLLELLLQDKRVTDDVDEATLRELLDPENYTGSSAKMVDRVLAQYSDHLK</sequence>
<dbReference type="AlphaFoldDB" id="A0A0R2BJP0"/>
<dbReference type="NCBIfam" id="TIGR00928">
    <property type="entry name" value="purB"/>
    <property type="match status" value="1"/>
</dbReference>
<dbReference type="STRING" id="33960.TY91_02970"/>
<dbReference type="FunFam" id="1.20.200.10:FF:000014">
    <property type="entry name" value="3-carboxy-cis,cis-muconate cycloisomerase"/>
    <property type="match status" value="1"/>
</dbReference>
<comment type="caution">
    <text evidence="3">The sequence shown here is derived from an EMBL/GenBank/DDBJ whole genome shotgun (WGS) entry which is preliminary data.</text>
</comment>
<dbReference type="InterPro" id="IPR019468">
    <property type="entry name" value="AdenyloSucc_lyase_C"/>
</dbReference>
<dbReference type="PRINTS" id="PR00149">
    <property type="entry name" value="FUMRATELYASE"/>
</dbReference>
<dbReference type="PANTHER" id="PTHR43172">
    <property type="entry name" value="ADENYLOSUCCINATE LYASE"/>
    <property type="match status" value="1"/>
</dbReference>
<evidence type="ECO:0000313" key="4">
    <source>
        <dbReference type="Proteomes" id="UP000051845"/>
    </source>
</evidence>
<dbReference type="Gene3D" id="1.20.200.10">
    <property type="entry name" value="Fumarase/aspartase (Central domain)"/>
    <property type="match status" value="1"/>
</dbReference>
<reference evidence="3 4" key="1">
    <citation type="journal article" date="2015" name="Genome Announc.">
        <title>Expanding the biotechnology potential of lactobacilli through comparative genomics of 213 strains and associated genera.</title>
        <authorList>
            <person name="Sun Z."/>
            <person name="Harris H.M."/>
            <person name="McCann A."/>
            <person name="Guo C."/>
            <person name="Argimon S."/>
            <person name="Zhang W."/>
            <person name="Yang X."/>
            <person name="Jeffery I.B."/>
            <person name="Cooney J.C."/>
            <person name="Kagawa T.F."/>
            <person name="Liu W."/>
            <person name="Song Y."/>
            <person name="Salvetti E."/>
            <person name="Wrobel A."/>
            <person name="Rasinkangas P."/>
            <person name="Parkhill J."/>
            <person name="Rea M.C."/>
            <person name="O'Sullivan O."/>
            <person name="Ritari J."/>
            <person name="Douillard F.P."/>
            <person name="Paul Ross R."/>
            <person name="Yang R."/>
            <person name="Briner A.E."/>
            <person name="Felis G.E."/>
            <person name="de Vos W.M."/>
            <person name="Barrangou R."/>
            <person name="Klaenhammer T.R."/>
            <person name="Caufield P.W."/>
            <person name="Cui Y."/>
            <person name="Zhang H."/>
            <person name="O'Toole P.W."/>
        </authorList>
    </citation>
    <scope>NUCLEOTIDE SEQUENCE [LARGE SCALE GENOMIC DNA]</scope>
    <source>
        <strain evidence="3 4">DSM 20515</strain>
    </source>
</reference>
<dbReference type="InterPro" id="IPR022761">
    <property type="entry name" value="Fumarate_lyase_N"/>
</dbReference>
<dbReference type="InterPro" id="IPR020557">
    <property type="entry name" value="Fumarate_lyase_CS"/>
</dbReference>
<dbReference type="GO" id="GO:0006189">
    <property type="term" value="P:'de novo' IMP biosynthetic process"/>
    <property type="evidence" value="ECO:0007669"/>
    <property type="project" value="UniProtKB-UniPathway"/>
</dbReference>
<dbReference type="PRINTS" id="PR00145">
    <property type="entry name" value="ARGSUCLYASE"/>
</dbReference>
<dbReference type="Pfam" id="PF10397">
    <property type="entry name" value="ADSL_C"/>
    <property type="match status" value="1"/>
</dbReference>
<dbReference type="UniPathway" id="UPA00074">
    <property type="reaction ID" value="UER00132"/>
</dbReference>
<dbReference type="InterPro" id="IPR004769">
    <property type="entry name" value="Pur_lyase"/>
</dbReference>
<dbReference type="Pfam" id="PF00206">
    <property type="entry name" value="Lyase_1"/>
    <property type="match status" value="1"/>
</dbReference>
<dbReference type="PATRIC" id="fig|1423733.4.peg.1731"/>
<dbReference type="CDD" id="cd01597">
    <property type="entry name" value="pCLME"/>
    <property type="match status" value="1"/>
</dbReference>
<dbReference type="PANTHER" id="PTHR43172:SF1">
    <property type="entry name" value="ADENYLOSUCCINATE LYASE"/>
    <property type="match status" value="1"/>
</dbReference>
<dbReference type="Proteomes" id="UP000051845">
    <property type="component" value="Unassembled WGS sequence"/>
</dbReference>
<evidence type="ECO:0000256" key="1">
    <source>
        <dbReference type="ARBA" id="ARBA00023239"/>
    </source>
</evidence>
<dbReference type="InterPro" id="IPR008948">
    <property type="entry name" value="L-Aspartase-like"/>
</dbReference>
<gene>
    <name evidence="3" type="ORF">FC82_GL001643</name>
</gene>
<dbReference type="InterPro" id="IPR000362">
    <property type="entry name" value="Fumarate_lyase_fam"/>
</dbReference>
<dbReference type="Gene3D" id="1.10.40.30">
    <property type="entry name" value="Fumarase/aspartase (C-terminal domain)"/>
    <property type="match status" value="1"/>
</dbReference>